<accession>A0A448XF21</accession>
<protein>
    <submittedName>
        <fullName evidence="1">Uncharacterized protein</fullName>
    </submittedName>
</protein>
<dbReference type="OrthoDB" id="10623044at2759"/>
<organism evidence="1 2">
    <name type="scientific">Protopolystoma xenopodis</name>
    <dbReference type="NCBI Taxonomy" id="117903"/>
    <lineage>
        <taxon>Eukaryota</taxon>
        <taxon>Metazoa</taxon>
        <taxon>Spiralia</taxon>
        <taxon>Lophotrochozoa</taxon>
        <taxon>Platyhelminthes</taxon>
        <taxon>Monogenea</taxon>
        <taxon>Polyopisthocotylea</taxon>
        <taxon>Polystomatidea</taxon>
        <taxon>Polystomatidae</taxon>
        <taxon>Protopolystoma</taxon>
    </lineage>
</organism>
<dbReference type="AlphaFoldDB" id="A0A448XF21"/>
<proteinExistence type="predicted"/>
<name>A0A448XF21_9PLAT</name>
<reference evidence="1" key="1">
    <citation type="submission" date="2018-11" db="EMBL/GenBank/DDBJ databases">
        <authorList>
            <consortium name="Pathogen Informatics"/>
        </authorList>
    </citation>
    <scope>NUCLEOTIDE SEQUENCE</scope>
</reference>
<sequence>MTFGRKKKHSTYDVIEDVTLMQMDGDEGLIFGTVNFGKFQRRLVDEDVEKCEEVLVRGRHDFGVLAALFQRFRGVVRPDPLKAEQTHLGRIGVEEGDDGELWLQDDHVRPPDHLTQAVLGRLHQPVEPGLDWPFADDHGLQLSSEKRYRTRENCAHTNRGYMT</sequence>
<evidence type="ECO:0000313" key="2">
    <source>
        <dbReference type="Proteomes" id="UP000784294"/>
    </source>
</evidence>
<dbReference type="EMBL" id="CAAALY010249275">
    <property type="protein sequence ID" value="VEL35198.1"/>
    <property type="molecule type" value="Genomic_DNA"/>
</dbReference>
<gene>
    <name evidence="1" type="ORF">PXEA_LOCUS28638</name>
</gene>
<evidence type="ECO:0000313" key="1">
    <source>
        <dbReference type="EMBL" id="VEL35198.1"/>
    </source>
</evidence>
<keyword evidence="2" id="KW-1185">Reference proteome</keyword>
<dbReference type="Proteomes" id="UP000784294">
    <property type="component" value="Unassembled WGS sequence"/>
</dbReference>
<comment type="caution">
    <text evidence="1">The sequence shown here is derived from an EMBL/GenBank/DDBJ whole genome shotgun (WGS) entry which is preliminary data.</text>
</comment>